<keyword evidence="2" id="KW-0472">Membrane</keyword>
<keyword evidence="2" id="KW-0812">Transmembrane</keyword>
<name>A0AAD4MJZ2_9BILA</name>
<accession>A0AAD4MJZ2</accession>
<keyword evidence="4" id="KW-1185">Reference proteome</keyword>
<reference evidence="3" key="1">
    <citation type="submission" date="2022-01" db="EMBL/GenBank/DDBJ databases">
        <title>Genome Sequence Resource for Two Populations of Ditylenchus destructor, the Migratory Endoparasitic Phytonematode.</title>
        <authorList>
            <person name="Zhang H."/>
            <person name="Lin R."/>
            <person name="Xie B."/>
        </authorList>
    </citation>
    <scope>NUCLEOTIDE SEQUENCE</scope>
    <source>
        <strain evidence="3">BazhouSP</strain>
    </source>
</reference>
<keyword evidence="2" id="KW-1133">Transmembrane helix</keyword>
<proteinExistence type="predicted"/>
<evidence type="ECO:0000313" key="3">
    <source>
        <dbReference type="EMBL" id="KAI1696574.1"/>
    </source>
</evidence>
<evidence type="ECO:0000313" key="4">
    <source>
        <dbReference type="Proteomes" id="UP001201812"/>
    </source>
</evidence>
<organism evidence="3 4">
    <name type="scientific">Ditylenchus destructor</name>
    <dbReference type="NCBI Taxonomy" id="166010"/>
    <lineage>
        <taxon>Eukaryota</taxon>
        <taxon>Metazoa</taxon>
        <taxon>Ecdysozoa</taxon>
        <taxon>Nematoda</taxon>
        <taxon>Chromadorea</taxon>
        <taxon>Rhabditida</taxon>
        <taxon>Tylenchina</taxon>
        <taxon>Tylenchomorpha</taxon>
        <taxon>Sphaerularioidea</taxon>
        <taxon>Anguinidae</taxon>
        <taxon>Anguininae</taxon>
        <taxon>Ditylenchus</taxon>
    </lineage>
</organism>
<dbReference type="EMBL" id="JAKKPZ010000319">
    <property type="protein sequence ID" value="KAI1696574.1"/>
    <property type="molecule type" value="Genomic_DNA"/>
</dbReference>
<comment type="caution">
    <text evidence="3">The sequence shown here is derived from an EMBL/GenBank/DDBJ whole genome shotgun (WGS) entry which is preliminary data.</text>
</comment>
<evidence type="ECO:0000256" key="1">
    <source>
        <dbReference type="SAM" id="MobiDB-lite"/>
    </source>
</evidence>
<dbReference type="AlphaFoldDB" id="A0AAD4MJZ2"/>
<gene>
    <name evidence="3" type="ORF">DdX_18972</name>
</gene>
<protein>
    <submittedName>
        <fullName evidence="3">Uncharacterized protein</fullName>
    </submittedName>
</protein>
<feature type="transmembrane region" description="Helical" evidence="2">
    <location>
        <begin position="23"/>
        <end position="55"/>
    </location>
</feature>
<sequence length="177" mass="20059">MVFENFFDGIKHFIGTFNLMTTVMYLLVAFLLFVVVMFIASIILMFIYVFVYSCLKCFPMKWKKKSSESDEDGPQILDIEYGPDHKMASNGNARSSEKCHKQEDDGDLTDTAYEMDEDEVMKLFTGVYLGSQKGSSCGSAPKNCKAGNNAREKRHRLDTEIPIQNAARFPTKCSIEV</sequence>
<dbReference type="Proteomes" id="UP001201812">
    <property type="component" value="Unassembled WGS sequence"/>
</dbReference>
<feature type="region of interest" description="Disordered" evidence="1">
    <location>
        <begin position="65"/>
        <end position="104"/>
    </location>
</feature>
<evidence type="ECO:0000256" key="2">
    <source>
        <dbReference type="SAM" id="Phobius"/>
    </source>
</evidence>